<keyword evidence="2" id="KW-1185">Reference proteome</keyword>
<protein>
    <submittedName>
        <fullName evidence="1">Uncharacterized protein</fullName>
    </submittedName>
</protein>
<dbReference type="EMBL" id="CP013236">
    <property type="protein sequence ID" value="AMP13291.1"/>
    <property type="molecule type" value="Genomic_DNA"/>
</dbReference>
<accession>A0ABM5Z2Y5</accession>
<evidence type="ECO:0000313" key="1">
    <source>
        <dbReference type="EMBL" id="AMP13291.1"/>
    </source>
</evidence>
<gene>
    <name evidence="1" type="ORF">CPter291_1013</name>
</gene>
<organism evidence="1 2">
    <name type="scientific">Collimonas pratensis</name>
    <dbReference type="NCBI Taxonomy" id="279113"/>
    <lineage>
        <taxon>Bacteria</taxon>
        <taxon>Pseudomonadati</taxon>
        <taxon>Pseudomonadota</taxon>
        <taxon>Betaproteobacteria</taxon>
        <taxon>Burkholderiales</taxon>
        <taxon>Oxalobacteraceae</taxon>
        <taxon>Collimonas</taxon>
    </lineage>
</organism>
<sequence>MLGAVDLRSNNATQLRHAANELDGVGPLYGRASTAAVYDAFADLLRSTALLVEWRNAVVNAELDADRFLRGAKERHRQWFKEYKDAGARASLEAVARSIEVITSIDEVAVVCGQFARTPLPIGVFSDPEVKRRFEREDIEVEAREIPEELAVAFLRFQIDGQPAAETHFLTPNETHDLEIEVRVSRWPDHATHLVLMPLSIEPRVSYDFPTFEFKKPSDDPPFKLHDRGRAVLRIAQGLHARPYEFKYAAVFQPDETEQPVAVVGQRTLRIEGFDLVRNPVTGYVAIDQTIVQIRDRIRAKPRILASDLANLLTALKPICSLTGRSVQDALFRQVSNEAGFQKEIRDELRRDPAIGSELEEHPKAAGGITDLSFRGVRIELKFSDSRPMAIADCDQFIDQVVAYVVGTGKRVGILCVLDNSKKTVPAFPAEEGIVLRSMPTNEGTVEVVVILIQGGLARPSDLSR</sequence>
<proteinExistence type="predicted"/>
<reference evidence="1 2" key="1">
    <citation type="submission" date="2015-11" db="EMBL/GenBank/DDBJ databases">
        <title>Exploring the genomic traits of fungus-feeding bacterial genus Collimonas.</title>
        <authorList>
            <person name="Song C."/>
            <person name="Schmidt R."/>
            <person name="de Jager V."/>
            <person name="Krzyzanowska D."/>
            <person name="Jongedijk E."/>
            <person name="Cankar K."/>
            <person name="Beekwilder J."/>
            <person name="van Veen A."/>
            <person name="de Boer W."/>
            <person name="van Veen J.A."/>
            <person name="Garbeva P."/>
        </authorList>
    </citation>
    <scope>NUCLEOTIDE SEQUENCE [LARGE SCALE GENOMIC DNA]</scope>
    <source>
        <strain evidence="1 2">Ter291</strain>
    </source>
</reference>
<evidence type="ECO:0000313" key="2">
    <source>
        <dbReference type="Proteomes" id="UP000074914"/>
    </source>
</evidence>
<name>A0ABM5Z2Y5_9BURK</name>
<dbReference type="Proteomes" id="UP000074914">
    <property type="component" value="Chromosome"/>
</dbReference>